<dbReference type="RefSeq" id="WP_229592087.1">
    <property type="nucleotide sequence ID" value="NZ_AP024485.1"/>
</dbReference>
<feature type="region of interest" description="Disordered" evidence="4">
    <location>
        <begin position="44"/>
        <end position="76"/>
    </location>
</feature>
<dbReference type="InterPro" id="IPR011990">
    <property type="entry name" value="TPR-like_helical_dom_sf"/>
</dbReference>
<evidence type="ECO:0000256" key="3">
    <source>
        <dbReference type="PROSITE-ProRule" id="PRU00339"/>
    </source>
</evidence>
<evidence type="ECO:0000313" key="7">
    <source>
        <dbReference type="Proteomes" id="UP001053296"/>
    </source>
</evidence>
<evidence type="ECO:0000313" key="6">
    <source>
        <dbReference type="EMBL" id="BCS90149.1"/>
    </source>
</evidence>
<dbReference type="Gene3D" id="1.25.40.10">
    <property type="entry name" value="Tetratricopeptide repeat domain"/>
    <property type="match status" value="1"/>
</dbReference>
<accession>A0ABM7P9Q9</accession>
<feature type="transmembrane region" description="Helical" evidence="5">
    <location>
        <begin position="12"/>
        <end position="31"/>
    </location>
</feature>
<evidence type="ECO:0000256" key="1">
    <source>
        <dbReference type="ARBA" id="ARBA00022737"/>
    </source>
</evidence>
<name>A0ABM7P9Q9_9BACT</name>
<evidence type="ECO:0008006" key="8">
    <source>
        <dbReference type="Google" id="ProtNLM"/>
    </source>
</evidence>
<dbReference type="SUPFAM" id="SSF48452">
    <property type="entry name" value="TPR-like"/>
    <property type="match status" value="1"/>
</dbReference>
<sequence>MTASTVSFGRKAVILVVIGTVAVMFVTSFLYRMNHPNLFVKGQVSSQPQVEDHDHDGDGTQDHGPDNQAMGEGGAAMGGAMSRVREFMTRVETNPNDVEALIGLGNSFLMMKAWERAIEPLEKAHALEPQNVNVLKGTGIAYFNTEKYEQAAEAYEAILKIDGNDTLALFNLGVINKHYFKKSAVAKTYFEKVLALEKQDAEMIKLARQELEK</sequence>
<feature type="repeat" description="TPR" evidence="3">
    <location>
        <begin position="98"/>
        <end position="131"/>
    </location>
</feature>
<keyword evidence="1" id="KW-0677">Repeat</keyword>
<organism evidence="6 7">
    <name type="scientific">Pseudodesulfovibrio sediminis</name>
    <dbReference type="NCBI Taxonomy" id="2810563"/>
    <lineage>
        <taxon>Bacteria</taxon>
        <taxon>Pseudomonadati</taxon>
        <taxon>Thermodesulfobacteriota</taxon>
        <taxon>Desulfovibrionia</taxon>
        <taxon>Desulfovibrionales</taxon>
        <taxon>Desulfovibrionaceae</taxon>
    </lineage>
</organism>
<dbReference type="PROSITE" id="PS50005">
    <property type="entry name" value="TPR"/>
    <property type="match status" value="2"/>
</dbReference>
<protein>
    <recommendedName>
        <fullName evidence="8">Tetratricopeptide repeat protein</fullName>
    </recommendedName>
</protein>
<feature type="repeat" description="TPR" evidence="3">
    <location>
        <begin position="132"/>
        <end position="165"/>
    </location>
</feature>
<gene>
    <name evidence="6" type="ORF">PSDVSF_33910</name>
</gene>
<dbReference type="PANTHER" id="PTHR44943:SF8">
    <property type="entry name" value="TPR REPEAT-CONTAINING PROTEIN MJ0263"/>
    <property type="match status" value="1"/>
</dbReference>
<dbReference type="SMART" id="SM00028">
    <property type="entry name" value="TPR"/>
    <property type="match status" value="3"/>
</dbReference>
<keyword evidence="7" id="KW-1185">Reference proteome</keyword>
<dbReference type="InterPro" id="IPR019734">
    <property type="entry name" value="TPR_rpt"/>
</dbReference>
<dbReference type="Pfam" id="PF14559">
    <property type="entry name" value="TPR_19"/>
    <property type="match status" value="1"/>
</dbReference>
<reference evidence="6" key="1">
    <citation type="journal article" date="2022" name="Arch. Microbiol.">
        <title>Pseudodesulfovibrio sediminis sp. nov., a mesophilic and neutrophilic sulfate-reducing bacterium isolated from sediment of a brackish lake.</title>
        <authorList>
            <person name="Takahashi A."/>
            <person name="Kojima H."/>
            <person name="Watanabe M."/>
            <person name="Fukui M."/>
        </authorList>
    </citation>
    <scope>NUCLEOTIDE SEQUENCE</scope>
    <source>
        <strain evidence="6">SF6</strain>
    </source>
</reference>
<keyword evidence="5" id="KW-0472">Membrane</keyword>
<proteinExistence type="predicted"/>
<dbReference type="Proteomes" id="UP001053296">
    <property type="component" value="Chromosome"/>
</dbReference>
<evidence type="ECO:0000256" key="2">
    <source>
        <dbReference type="ARBA" id="ARBA00022803"/>
    </source>
</evidence>
<keyword evidence="2 3" id="KW-0802">TPR repeat</keyword>
<evidence type="ECO:0000256" key="5">
    <source>
        <dbReference type="SAM" id="Phobius"/>
    </source>
</evidence>
<dbReference type="EMBL" id="AP024485">
    <property type="protein sequence ID" value="BCS90149.1"/>
    <property type="molecule type" value="Genomic_DNA"/>
</dbReference>
<keyword evidence="5" id="KW-0812">Transmembrane</keyword>
<feature type="compositionally biased region" description="Basic and acidic residues" evidence="4">
    <location>
        <begin position="50"/>
        <end position="65"/>
    </location>
</feature>
<keyword evidence="5" id="KW-1133">Transmembrane helix</keyword>
<dbReference type="PANTHER" id="PTHR44943">
    <property type="entry name" value="CELLULOSE SYNTHASE OPERON PROTEIN C"/>
    <property type="match status" value="1"/>
</dbReference>
<dbReference type="InterPro" id="IPR051685">
    <property type="entry name" value="Ycf3/AcsC/BcsC/TPR_MFPF"/>
</dbReference>
<evidence type="ECO:0000256" key="4">
    <source>
        <dbReference type="SAM" id="MobiDB-lite"/>
    </source>
</evidence>